<dbReference type="Gene3D" id="3.40.630.10">
    <property type="entry name" value="Zn peptidases"/>
    <property type="match status" value="1"/>
</dbReference>
<comment type="caution">
    <text evidence="1">The sequence shown here is derived from an EMBL/GenBank/DDBJ whole genome shotgun (WGS) entry which is preliminary data.</text>
</comment>
<dbReference type="RefSeq" id="WP_185977664.1">
    <property type="nucleotide sequence ID" value="NZ_JACBGI020000004.1"/>
</dbReference>
<accession>A0ABS0BXE2</accession>
<keyword evidence="2" id="KW-1185">Reference proteome</keyword>
<protein>
    <submittedName>
        <fullName evidence="1">DUF2817 domain-containing protein</fullName>
    </submittedName>
</protein>
<proteinExistence type="predicted"/>
<dbReference type="Proteomes" id="UP001193680">
    <property type="component" value="Unassembled WGS sequence"/>
</dbReference>
<evidence type="ECO:0000313" key="1">
    <source>
        <dbReference type="EMBL" id="MBF6057516.1"/>
    </source>
</evidence>
<reference evidence="1 2" key="1">
    <citation type="submission" date="2020-11" db="EMBL/GenBank/DDBJ databases">
        <title>Sulfur oxidizing isolate from Hospital Hole Sinkhole.</title>
        <authorList>
            <person name="Scott K.M."/>
        </authorList>
    </citation>
    <scope>NUCLEOTIDE SEQUENCE [LARGE SCALE GENOMIC DNA]</scope>
    <source>
        <strain evidence="1 2">HH1</strain>
    </source>
</reference>
<dbReference type="Pfam" id="PF10994">
    <property type="entry name" value="DUF2817"/>
    <property type="match status" value="1"/>
</dbReference>
<evidence type="ECO:0000313" key="2">
    <source>
        <dbReference type="Proteomes" id="UP001193680"/>
    </source>
</evidence>
<organism evidence="1 2">
    <name type="scientific">Thiomicrorhabdus heinhorstiae</name>
    <dbReference type="NCBI Taxonomy" id="2748010"/>
    <lineage>
        <taxon>Bacteria</taxon>
        <taxon>Pseudomonadati</taxon>
        <taxon>Pseudomonadota</taxon>
        <taxon>Gammaproteobacteria</taxon>
        <taxon>Thiotrichales</taxon>
        <taxon>Piscirickettsiaceae</taxon>
        <taxon>Thiomicrorhabdus</taxon>
    </lineage>
</organism>
<name>A0ABS0BXE2_9GAMM</name>
<dbReference type="EMBL" id="JACBGI020000004">
    <property type="protein sequence ID" value="MBF6057516.1"/>
    <property type="molecule type" value="Genomic_DNA"/>
</dbReference>
<dbReference type="InterPro" id="IPR021259">
    <property type="entry name" value="DUF2817"/>
</dbReference>
<sequence>MNLLLSPFHLSDFDNDYQTSRNGFFNALESVPAAWQHHRQSHCHPLLGPSGENLYCDSVLISANPEPKHLLVLQSATHGVEGFHGSALQKDLLRRSVDLLELFPDNGFLLIHALNPWGFAWQRRGDHKGIDLNRNFVDFSQALPANPGYDRFATAIEAGNPVWQADGFQTHLADLTQGQYRYPQGIFYGGRDASWSRRTLEEITSGSWLQNAEKINIIDVHSGLGPYGYGEIINDHPLGSRGFEWAKSAYGDNALSAYLGESSSAPKVGLLDFHWHQLIGERGCFTTLEFGTYSSADLIRLLIEEQIYQNGLNTESDRDLLAPPVRALKHFFYPEETSWQEQVLFRGRQAIDLALRAMAA</sequence>
<dbReference type="CDD" id="cd06233">
    <property type="entry name" value="M14-like"/>
    <property type="match status" value="1"/>
</dbReference>
<dbReference type="SUPFAM" id="SSF53187">
    <property type="entry name" value="Zn-dependent exopeptidases"/>
    <property type="match status" value="1"/>
</dbReference>
<gene>
    <name evidence="1" type="ORF">H8792_004100</name>
</gene>